<organism evidence="5 6">
    <name type="scientific">Butyrivibrio proteoclasticus (strain ATCC 51982 / DSM 14932 / B316)</name>
    <name type="common">Clostridium proteoclasticum</name>
    <dbReference type="NCBI Taxonomy" id="515622"/>
    <lineage>
        <taxon>Bacteria</taxon>
        <taxon>Bacillati</taxon>
        <taxon>Bacillota</taxon>
        <taxon>Clostridia</taxon>
        <taxon>Lachnospirales</taxon>
        <taxon>Lachnospiraceae</taxon>
        <taxon>Butyrivibrio</taxon>
    </lineage>
</organism>
<dbReference type="CDD" id="cd07033">
    <property type="entry name" value="TPP_PYR_DXS_TK_like"/>
    <property type="match status" value="1"/>
</dbReference>
<dbReference type="InterPro" id="IPR005475">
    <property type="entry name" value="Transketolase-like_Pyr-bd"/>
</dbReference>
<comment type="cofactor">
    <cofactor evidence="1">
        <name>thiamine diphosphate</name>
        <dbReference type="ChEBI" id="CHEBI:58937"/>
    </cofactor>
</comment>
<evidence type="ECO:0000313" key="6">
    <source>
        <dbReference type="Proteomes" id="UP000001299"/>
    </source>
</evidence>
<gene>
    <name evidence="5" type="primary">tktB1</name>
    <name evidence="5" type="ordered locus">bpr_I2193</name>
</gene>
<dbReference type="PANTHER" id="PTHR43825:SF5">
    <property type="entry name" value="HYPOTHETICAL TRANSKETOLASE FAMILY PROTEIN"/>
    <property type="match status" value="1"/>
</dbReference>
<evidence type="ECO:0000256" key="2">
    <source>
        <dbReference type="ARBA" id="ARBA00007131"/>
    </source>
</evidence>
<dbReference type="Gene3D" id="3.40.50.920">
    <property type="match status" value="1"/>
</dbReference>
<dbReference type="AlphaFoldDB" id="E0RX18"/>
<dbReference type="InterPro" id="IPR051157">
    <property type="entry name" value="PDH/Transketolase"/>
</dbReference>
<dbReference type="FunFam" id="3.40.50.970:FF:000129">
    <property type="entry name" value="Transketolase"/>
    <property type="match status" value="1"/>
</dbReference>
<dbReference type="STRING" id="515622.bpr_I2193"/>
<sequence>MLGMRRTCGMVLKELAISNSNIIIATADMARYFGGEAYSRDIPDQFVDVGIAEQNLIGVAAGMAKEGYTVFAESYATFITSRCLDQIRMNMGYMELPIKLIGVGGGLSDGRFGPSHMALEDIANLRVIPGITILSPADCAELTLMLEKVVDYDKPTYIRLTGGAECPIVFDSSFEFEIGKANCIIDGKEIAIIATGTMVACGIEVVNLLEKNGYSAKLIDMHTLTPLDKDSINELMDYKLIVTMEEHMINGGLGSAVSEYLVTQKKHPVQMFVGIRDGYPKTRDYKELLNVSNFGAEQIANNIIKKLMEI</sequence>
<dbReference type="eggNOG" id="COG3958">
    <property type="taxonomic scope" value="Bacteria"/>
</dbReference>
<dbReference type="InterPro" id="IPR009014">
    <property type="entry name" value="Transketo_C/PFOR_II"/>
</dbReference>
<dbReference type="EC" id="2.2.1.1" evidence="5"/>
<dbReference type="Proteomes" id="UP000001299">
    <property type="component" value="Chromosome 1"/>
</dbReference>
<dbReference type="RefSeq" id="WP_013281579.1">
    <property type="nucleotide sequence ID" value="NC_014387.1"/>
</dbReference>
<dbReference type="HOGENOM" id="CLU_009227_1_1_9"/>
<feature type="domain" description="Transketolase-like pyrimidine-binding" evidence="4">
    <location>
        <begin position="2"/>
        <end position="168"/>
    </location>
</feature>
<dbReference type="GO" id="GO:0004802">
    <property type="term" value="F:transketolase activity"/>
    <property type="evidence" value="ECO:0007669"/>
    <property type="project" value="UniProtKB-EC"/>
</dbReference>
<dbReference type="Gene3D" id="3.40.50.970">
    <property type="match status" value="1"/>
</dbReference>
<dbReference type="SUPFAM" id="SSF52518">
    <property type="entry name" value="Thiamin diphosphate-binding fold (THDP-binding)"/>
    <property type="match status" value="1"/>
</dbReference>
<protein>
    <submittedName>
        <fullName evidence="5">Transketolase subunit B TktB1</fullName>
        <ecNumber evidence="5">2.2.1.1</ecNumber>
    </submittedName>
</protein>
<dbReference type="Pfam" id="PF02779">
    <property type="entry name" value="Transket_pyr"/>
    <property type="match status" value="1"/>
</dbReference>
<dbReference type="KEGG" id="bpb:bpr_I2193"/>
<dbReference type="Pfam" id="PF02780">
    <property type="entry name" value="Transketolase_C"/>
    <property type="match status" value="1"/>
</dbReference>
<comment type="similarity">
    <text evidence="2">Belongs to the transketolase family.</text>
</comment>
<name>E0RX18_BUTPB</name>
<dbReference type="SUPFAM" id="SSF52922">
    <property type="entry name" value="TK C-terminal domain-like"/>
    <property type="match status" value="1"/>
</dbReference>
<dbReference type="SMART" id="SM00861">
    <property type="entry name" value="Transket_pyr"/>
    <property type="match status" value="1"/>
</dbReference>
<evidence type="ECO:0000256" key="1">
    <source>
        <dbReference type="ARBA" id="ARBA00001964"/>
    </source>
</evidence>
<dbReference type="EMBL" id="CP001810">
    <property type="protein sequence ID" value="ADL34926.1"/>
    <property type="molecule type" value="Genomic_DNA"/>
</dbReference>
<accession>E0RX18</accession>
<dbReference type="PANTHER" id="PTHR43825">
    <property type="entry name" value="PYRUVATE DEHYDROGENASE E1 COMPONENT"/>
    <property type="match status" value="1"/>
</dbReference>
<evidence type="ECO:0000313" key="5">
    <source>
        <dbReference type="EMBL" id="ADL34926.1"/>
    </source>
</evidence>
<proteinExistence type="inferred from homology"/>
<evidence type="ECO:0000256" key="3">
    <source>
        <dbReference type="ARBA" id="ARBA00023052"/>
    </source>
</evidence>
<keyword evidence="5" id="KW-0808">Transferase</keyword>
<keyword evidence="6" id="KW-1185">Reference proteome</keyword>
<keyword evidence="3" id="KW-0786">Thiamine pyrophosphate</keyword>
<evidence type="ECO:0000259" key="4">
    <source>
        <dbReference type="SMART" id="SM00861"/>
    </source>
</evidence>
<dbReference type="InterPro" id="IPR033248">
    <property type="entry name" value="Transketolase_C"/>
</dbReference>
<dbReference type="InterPro" id="IPR029061">
    <property type="entry name" value="THDP-binding"/>
</dbReference>
<reference evidence="5 6" key="1">
    <citation type="journal article" date="2010" name="PLoS ONE">
        <title>The glycobiome of the rumen bacterium Butyrivibrio proteoclasticus B316(T) highlights adaptation to a polysaccharide-rich environment.</title>
        <authorList>
            <person name="Kelly W.J."/>
            <person name="Leahy S.C."/>
            <person name="Altermann E."/>
            <person name="Yeoman C.J."/>
            <person name="Dunne J.C."/>
            <person name="Kong Z."/>
            <person name="Pacheco D.M."/>
            <person name="Li D."/>
            <person name="Noel S.J."/>
            <person name="Moon C.D."/>
            <person name="Cookson A.L."/>
            <person name="Attwood G.T."/>
        </authorList>
    </citation>
    <scope>NUCLEOTIDE SEQUENCE [LARGE SCALE GENOMIC DNA]</scope>
    <source>
        <strain evidence="6">ATCC 51982 / DSM 14932 / B316</strain>
    </source>
</reference>